<accession>A0A504YBZ9</accession>
<feature type="compositionally biased region" description="Polar residues" evidence="1">
    <location>
        <begin position="224"/>
        <end position="234"/>
    </location>
</feature>
<proteinExistence type="predicted"/>
<dbReference type="InterPro" id="IPR000157">
    <property type="entry name" value="TIR_dom"/>
</dbReference>
<keyword evidence="4" id="KW-1185">Reference proteome</keyword>
<feature type="region of interest" description="Disordered" evidence="1">
    <location>
        <begin position="184"/>
        <end position="234"/>
    </location>
</feature>
<organism evidence="3 4">
    <name type="scientific">Fasciola gigantica</name>
    <name type="common">Giant liver fluke</name>
    <dbReference type="NCBI Taxonomy" id="46835"/>
    <lineage>
        <taxon>Eukaryota</taxon>
        <taxon>Metazoa</taxon>
        <taxon>Spiralia</taxon>
        <taxon>Lophotrochozoa</taxon>
        <taxon>Platyhelminthes</taxon>
        <taxon>Trematoda</taxon>
        <taxon>Digenea</taxon>
        <taxon>Plagiorchiida</taxon>
        <taxon>Echinostomata</taxon>
        <taxon>Echinostomatoidea</taxon>
        <taxon>Fasciolidae</taxon>
        <taxon>Fasciola</taxon>
    </lineage>
</organism>
<dbReference type="EMBL" id="SUNJ01011120">
    <property type="protein sequence ID" value="TPP59142.1"/>
    <property type="molecule type" value="Genomic_DNA"/>
</dbReference>
<evidence type="ECO:0000259" key="2">
    <source>
        <dbReference type="PROSITE" id="PS50104"/>
    </source>
</evidence>
<reference evidence="3 4" key="1">
    <citation type="submission" date="2019-04" db="EMBL/GenBank/DDBJ databases">
        <title>Annotation for the trematode Fasciola gigantica.</title>
        <authorList>
            <person name="Choi Y.-J."/>
        </authorList>
    </citation>
    <scope>NUCLEOTIDE SEQUENCE [LARGE SCALE GENOMIC DNA]</scope>
    <source>
        <strain evidence="3">Uganda_cow_1</strain>
    </source>
</reference>
<evidence type="ECO:0000256" key="1">
    <source>
        <dbReference type="SAM" id="MobiDB-lite"/>
    </source>
</evidence>
<name>A0A504YBZ9_FASGI</name>
<dbReference type="Gene3D" id="3.40.50.10140">
    <property type="entry name" value="Toll/interleukin-1 receptor homology (TIR) domain"/>
    <property type="match status" value="1"/>
</dbReference>
<dbReference type="Pfam" id="PF13676">
    <property type="entry name" value="TIR_2"/>
    <property type="match status" value="1"/>
</dbReference>
<feature type="compositionally biased region" description="Low complexity" evidence="1">
    <location>
        <begin position="185"/>
        <end position="201"/>
    </location>
</feature>
<gene>
    <name evidence="3" type="ORF">FGIG_09780</name>
</gene>
<dbReference type="SUPFAM" id="SSF52200">
    <property type="entry name" value="Toll/Interleukin receptor TIR domain"/>
    <property type="match status" value="1"/>
</dbReference>
<comment type="caution">
    <text evidence="3">The sequence shown here is derived from an EMBL/GenBank/DDBJ whole genome shotgun (WGS) entry which is preliminary data.</text>
</comment>
<protein>
    <recommendedName>
        <fullName evidence="2">TIR domain-containing protein</fullName>
    </recommendedName>
</protein>
<dbReference type="GO" id="GO:0007165">
    <property type="term" value="P:signal transduction"/>
    <property type="evidence" value="ECO:0007669"/>
    <property type="project" value="InterPro"/>
</dbReference>
<dbReference type="Proteomes" id="UP000316759">
    <property type="component" value="Unassembled WGS sequence"/>
</dbReference>
<feature type="domain" description="TIR" evidence="2">
    <location>
        <begin position="40"/>
        <end position="166"/>
    </location>
</feature>
<dbReference type="PROSITE" id="PS50104">
    <property type="entry name" value="TIR"/>
    <property type="match status" value="1"/>
</dbReference>
<dbReference type="STRING" id="46835.A0A504YBZ9"/>
<dbReference type="AlphaFoldDB" id="A0A504YBZ9"/>
<dbReference type="PANTHER" id="PTHR46270">
    <property type="entry name" value="ARMADILLO-TYPE FOLD-RELATED"/>
    <property type="match status" value="1"/>
</dbReference>
<dbReference type="InterPro" id="IPR035897">
    <property type="entry name" value="Toll_tir_struct_dom_sf"/>
</dbReference>
<dbReference type="PANTHER" id="PTHR46270:SF2">
    <property type="entry name" value="TIR DOMAIN-CONTAINING PROTEIN"/>
    <property type="match status" value="1"/>
</dbReference>
<dbReference type="OrthoDB" id="9978456at2759"/>
<evidence type="ECO:0000313" key="4">
    <source>
        <dbReference type="Proteomes" id="UP000316759"/>
    </source>
</evidence>
<evidence type="ECO:0000313" key="3">
    <source>
        <dbReference type="EMBL" id="TPP59142.1"/>
    </source>
</evidence>
<sequence length="307" mass="35018">MKSVPEERKYTAPLTCVRVPSVQAELKNPQAAPANSGTLTDKHVMISYNHQHRQIASEIAHRLRQNHFKVWIDLDNMKSVDDLMDGMAMAVENAFIVLVLFSKAYKDSPNTRSEAQYAYHMKKPILFLRVQPAYRPDGWLGIMLGARIYLDFSGKYPFEKKFQELLFSVNKVASLGPEHVDRNKTTVTINTTTTTSTTTTTPDDNPKPGEVSTSDQKSTEESKVTSTNSREPPFFSTWTEEQTAEWLKQSNAEWHGQERLTGNHLMFLIRLEKDSPEFFYDTLKNFGGLSNLTMLMNFTTALHRLCI</sequence>